<dbReference type="EMBL" id="CAJOBI010338165">
    <property type="protein sequence ID" value="CAF5208996.1"/>
    <property type="molecule type" value="Genomic_DNA"/>
</dbReference>
<evidence type="ECO:0000313" key="2">
    <source>
        <dbReference type="Proteomes" id="UP000676336"/>
    </source>
</evidence>
<evidence type="ECO:0000313" key="1">
    <source>
        <dbReference type="EMBL" id="CAF5208996.1"/>
    </source>
</evidence>
<reference evidence="1" key="1">
    <citation type="submission" date="2021-02" db="EMBL/GenBank/DDBJ databases">
        <authorList>
            <person name="Nowell W R."/>
        </authorList>
    </citation>
    <scope>NUCLEOTIDE SEQUENCE</scope>
</reference>
<gene>
    <name evidence="1" type="ORF">SMN809_LOCUS77762</name>
</gene>
<dbReference type="AlphaFoldDB" id="A0A8S3IWY2"/>
<comment type="caution">
    <text evidence="1">The sequence shown here is derived from an EMBL/GenBank/DDBJ whole genome shotgun (WGS) entry which is preliminary data.</text>
</comment>
<accession>A0A8S3IWY2</accession>
<organism evidence="1 2">
    <name type="scientific">Rotaria magnacalcarata</name>
    <dbReference type="NCBI Taxonomy" id="392030"/>
    <lineage>
        <taxon>Eukaryota</taxon>
        <taxon>Metazoa</taxon>
        <taxon>Spiralia</taxon>
        <taxon>Gnathifera</taxon>
        <taxon>Rotifera</taxon>
        <taxon>Eurotatoria</taxon>
        <taxon>Bdelloidea</taxon>
        <taxon>Philodinida</taxon>
        <taxon>Philodinidae</taxon>
        <taxon>Rotaria</taxon>
    </lineage>
</organism>
<proteinExistence type="predicted"/>
<protein>
    <submittedName>
        <fullName evidence="1">Uncharacterized protein</fullName>
    </submittedName>
</protein>
<feature type="non-terminal residue" evidence="1">
    <location>
        <position position="1"/>
    </location>
</feature>
<dbReference type="Proteomes" id="UP000676336">
    <property type="component" value="Unassembled WGS sequence"/>
</dbReference>
<sequence length="186" mass="22161">MNDSDFWLADIDRLNQFIFDKKYILFKTQNFIESIRSQYYEYIIYDNIQSQLLIQDNTQQQQQQIILKNNNDLDQFIWWQHCLQVIRCISNNKQSIDNIISSDILRHSEESNQTIYYMARSMKIVNERYIIIVEAIHSILLVLNDDDDQTNSTRLSLLEQLGQSSRLITSMIENSTNDHNDDNLDL</sequence>
<name>A0A8S3IWY2_9BILA</name>